<dbReference type="SUPFAM" id="SSF53187">
    <property type="entry name" value="Zn-dependent exopeptidases"/>
    <property type="match status" value="1"/>
</dbReference>
<keyword evidence="8 9" id="KW-0482">Metalloprotease</keyword>
<protein>
    <recommendedName>
        <fullName evidence="10">M18 family aminopeptidase</fullName>
        <ecNumber evidence="10">3.4.11.-</ecNumber>
    </recommendedName>
</protein>
<dbReference type="PANTHER" id="PTHR28570">
    <property type="entry name" value="ASPARTYL AMINOPEPTIDASE"/>
    <property type="match status" value="1"/>
</dbReference>
<dbReference type="EC" id="3.4.11.-" evidence="10"/>
<comment type="cofactor">
    <cofactor evidence="1 10">
        <name>Zn(2+)</name>
        <dbReference type="ChEBI" id="CHEBI:29105"/>
    </cofactor>
</comment>
<dbReference type="PANTHER" id="PTHR28570:SF3">
    <property type="entry name" value="ASPARTYL AMINOPEPTIDASE"/>
    <property type="match status" value="1"/>
</dbReference>
<gene>
    <name evidence="11" type="ORF">NE663_09560</name>
</gene>
<evidence type="ECO:0000313" key="12">
    <source>
        <dbReference type="Proteomes" id="UP001524435"/>
    </source>
</evidence>
<evidence type="ECO:0000256" key="10">
    <source>
        <dbReference type="RuleBase" id="RU004387"/>
    </source>
</evidence>
<keyword evidence="3 9" id="KW-0031">Aminopeptidase</keyword>
<keyword evidence="5 9" id="KW-0479">Metal-binding</keyword>
<evidence type="ECO:0000256" key="4">
    <source>
        <dbReference type="ARBA" id="ARBA00022670"/>
    </source>
</evidence>
<organism evidence="11 12">
    <name type="scientific">Massilicoli timonensis</name>
    <dbReference type="NCBI Taxonomy" id="2015901"/>
    <lineage>
        <taxon>Bacteria</taxon>
        <taxon>Bacillati</taxon>
        <taxon>Bacillota</taxon>
        <taxon>Erysipelotrichia</taxon>
        <taxon>Erysipelotrichales</taxon>
        <taxon>Erysipelotrichaceae</taxon>
        <taxon>Massilicoli</taxon>
    </lineage>
</organism>
<dbReference type="Proteomes" id="UP001524435">
    <property type="component" value="Unassembled WGS sequence"/>
</dbReference>
<evidence type="ECO:0000256" key="5">
    <source>
        <dbReference type="ARBA" id="ARBA00022723"/>
    </source>
</evidence>
<evidence type="ECO:0000256" key="7">
    <source>
        <dbReference type="ARBA" id="ARBA00022833"/>
    </source>
</evidence>
<comment type="similarity">
    <text evidence="2 9">Belongs to the peptidase M18 family.</text>
</comment>
<evidence type="ECO:0000256" key="3">
    <source>
        <dbReference type="ARBA" id="ARBA00022438"/>
    </source>
</evidence>
<dbReference type="EMBL" id="JANGCH010000016">
    <property type="protein sequence ID" value="MCQ5122502.1"/>
    <property type="molecule type" value="Genomic_DNA"/>
</dbReference>
<accession>A0ABT1SMQ7</accession>
<dbReference type="Gene3D" id="2.30.250.10">
    <property type="entry name" value="Aminopeptidase i, Domain 2"/>
    <property type="match status" value="1"/>
</dbReference>
<keyword evidence="7 9" id="KW-0862">Zinc</keyword>
<dbReference type="Pfam" id="PF02127">
    <property type="entry name" value="Peptidase_M18"/>
    <property type="match status" value="1"/>
</dbReference>
<evidence type="ECO:0000313" key="11">
    <source>
        <dbReference type="EMBL" id="MCQ5122502.1"/>
    </source>
</evidence>
<keyword evidence="12" id="KW-1185">Reference proteome</keyword>
<keyword evidence="6 9" id="KW-0378">Hydrolase</keyword>
<evidence type="ECO:0000256" key="6">
    <source>
        <dbReference type="ARBA" id="ARBA00022801"/>
    </source>
</evidence>
<name>A0ABT1SMQ7_9FIRM</name>
<dbReference type="RefSeq" id="WP_102266640.1">
    <property type="nucleotide sequence ID" value="NZ_CANTYB010000026.1"/>
</dbReference>
<dbReference type="GO" id="GO:0004177">
    <property type="term" value="F:aminopeptidase activity"/>
    <property type="evidence" value="ECO:0007669"/>
    <property type="project" value="UniProtKB-KW"/>
</dbReference>
<dbReference type="Gene3D" id="3.40.630.10">
    <property type="entry name" value="Zn peptidases"/>
    <property type="match status" value="1"/>
</dbReference>
<keyword evidence="4 9" id="KW-0645">Protease</keyword>
<evidence type="ECO:0000256" key="8">
    <source>
        <dbReference type="ARBA" id="ARBA00023049"/>
    </source>
</evidence>
<dbReference type="InterPro" id="IPR023358">
    <property type="entry name" value="Peptidase_M18_dom2"/>
</dbReference>
<evidence type="ECO:0000256" key="9">
    <source>
        <dbReference type="RuleBase" id="RU004386"/>
    </source>
</evidence>
<dbReference type="CDD" id="cd05658">
    <property type="entry name" value="M18_DAP"/>
    <property type="match status" value="1"/>
</dbReference>
<evidence type="ECO:0000256" key="2">
    <source>
        <dbReference type="ARBA" id="ARBA00008290"/>
    </source>
</evidence>
<evidence type="ECO:0000256" key="1">
    <source>
        <dbReference type="ARBA" id="ARBA00001947"/>
    </source>
</evidence>
<dbReference type="NCBIfam" id="NF002759">
    <property type="entry name" value="PRK02813.1"/>
    <property type="match status" value="1"/>
</dbReference>
<sequence>MNVNERLFAFIKNSPSMFHAVDTMKKELAAHGFILLDETKPWKLEAGKDYMVTRNHSSIIAFRMPQTDDYHYQIVASHSDSPCFLVKPHAELACEGFIKLNVEVYGGTLLSTWFDRPLSLAGRLLVKEDGKIVSKYVNVDQDLLIIPNLAIHMNREANQGVRIAAQNDILPLYAMGEHTDLLACVAQAACVEKDAIVTHELYVYPRAQGTLLGDGGAWIGCPKLDNLQSAFSSLQALLQAHHPGHVSMLCCFDNEEIGSGSRQGADGCFLADVMVRIDAAYEKTPAQQAAIRARSFFVSCDNAHAFHPNYPQKADPNHHVYLNKGVVIKHSARKAYTSDAFSAALFRTLCEQADVPVQDFVNHNEIIGGGTLGAISSSHVSIPSIDIGLAQLAMHSAYEIGGAKDTAYMIAALSAFFSHDIILSKDGEGAIHPCPNH</sequence>
<proteinExistence type="inferred from homology"/>
<dbReference type="InterPro" id="IPR001948">
    <property type="entry name" value="Peptidase_M18"/>
</dbReference>
<comment type="caution">
    <text evidence="11">The sequence shown here is derived from an EMBL/GenBank/DDBJ whole genome shotgun (WGS) entry which is preliminary data.</text>
</comment>
<reference evidence="11 12" key="1">
    <citation type="submission" date="2022-06" db="EMBL/GenBank/DDBJ databases">
        <title>Isolation of gut microbiota from human fecal samples.</title>
        <authorList>
            <person name="Pamer E.G."/>
            <person name="Barat B."/>
            <person name="Waligurski E."/>
            <person name="Medina S."/>
            <person name="Paddock L."/>
            <person name="Mostad J."/>
        </authorList>
    </citation>
    <scope>NUCLEOTIDE SEQUENCE [LARGE SCALE GENOMIC DNA]</scope>
    <source>
        <strain evidence="11 12">DFI.6.1</strain>
    </source>
</reference>
<dbReference type="PRINTS" id="PR00932">
    <property type="entry name" value="AMINO1PTASE"/>
</dbReference>
<dbReference type="SUPFAM" id="SSF101821">
    <property type="entry name" value="Aminopeptidase/glucanase lid domain"/>
    <property type="match status" value="1"/>
</dbReference>